<feature type="non-terminal residue" evidence="1">
    <location>
        <position position="783"/>
    </location>
</feature>
<evidence type="ECO:0000313" key="1">
    <source>
        <dbReference type="EMBL" id="CAG8766831.1"/>
    </source>
</evidence>
<proteinExistence type="predicted"/>
<protein>
    <submittedName>
        <fullName evidence="1">8895_t:CDS:1</fullName>
    </submittedName>
</protein>
<gene>
    <name evidence="1" type="ORF">RPERSI_LOCUS15904</name>
</gene>
<keyword evidence="2" id="KW-1185">Reference proteome</keyword>
<sequence>NMEYFFIREYANNGDLRDYLGKNPQMSWNDKVKLARQVVSGLKFLHDKKIIHVELHPKNILMHNSTPKLTNIGISKLTTPNGYPFTHYTPPEVLAPQISNGGIPPFNESFDIAVALKVIGGSREVPVIGTPLKYINIYVKCWDDNPDKRPSCLEILQEMREIVYEELYSRDQVQEQNYVPVPDSENGPLSPDFNFVNDLDEMEAGHLLNFDLLEQEAERKRLFVKRFGLTKGRNRDGFDFAPGKKHILYDNGGFNSKKIEHFTPIIYLAKINIEPWGFLNRFTLFSHKDKTVPYGADIIRIHIPIGEVEYDGCLSDEFIHEIKDALNLSNVDEKRLKLDEIFNEYGNYVITKFTIGGAIMINTQDINDESLLRFQVYLNWGISFAKGETQAIFENGSLEGFPRFETFPSRSMENVSDLYRWLKDLHECKDVELILYKEYKPFYELLDNNLKEKIFECFALTPVDEPLPILIPQLPPEFKQKTFSEWMSLSNLSLLPYVRDWIEELSLRYGVLLQHSKLQHGKTVAFKFLKEPEITPINKLIILLAQPKNQQEAYLLDNGIDLKMADELNISETPFIDFNSSLNYPAKDLKNSKKKSSKRVFCQIIFQAARLSFVLPYVKPSEPYIEAVDEAIESCQPYKNLSELFNNDFGHLLPKTVVIGGILKRSYESYKINSIDNILKIEFDDNTSQEEIENRLAELSKEYNIDTSLFISHCEKVIDQNQINDWWKSIKNDPENWKIISLEDWVPSYKVLDQSCNDVEIILDDKYHIVFEGEIFLTQDNQL</sequence>
<dbReference type="Proteomes" id="UP000789920">
    <property type="component" value="Unassembled WGS sequence"/>
</dbReference>
<dbReference type="EMBL" id="CAJVQC010038699">
    <property type="protein sequence ID" value="CAG8766831.1"/>
    <property type="molecule type" value="Genomic_DNA"/>
</dbReference>
<organism evidence="1 2">
    <name type="scientific">Racocetra persica</name>
    <dbReference type="NCBI Taxonomy" id="160502"/>
    <lineage>
        <taxon>Eukaryota</taxon>
        <taxon>Fungi</taxon>
        <taxon>Fungi incertae sedis</taxon>
        <taxon>Mucoromycota</taxon>
        <taxon>Glomeromycotina</taxon>
        <taxon>Glomeromycetes</taxon>
        <taxon>Diversisporales</taxon>
        <taxon>Gigasporaceae</taxon>
        <taxon>Racocetra</taxon>
    </lineage>
</organism>
<accession>A0ACA9QWH0</accession>
<name>A0ACA9QWH0_9GLOM</name>
<reference evidence="1" key="1">
    <citation type="submission" date="2021-06" db="EMBL/GenBank/DDBJ databases">
        <authorList>
            <person name="Kallberg Y."/>
            <person name="Tangrot J."/>
            <person name="Rosling A."/>
        </authorList>
    </citation>
    <scope>NUCLEOTIDE SEQUENCE</scope>
    <source>
        <strain evidence="1">MA461A</strain>
    </source>
</reference>
<comment type="caution">
    <text evidence="1">The sequence shown here is derived from an EMBL/GenBank/DDBJ whole genome shotgun (WGS) entry which is preliminary data.</text>
</comment>
<feature type="non-terminal residue" evidence="1">
    <location>
        <position position="1"/>
    </location>
</feature>
<evidence type="ECO:0000313" key="2">
    <source>
        <dbReference type="Proteomes" id="UP000789920"/>
    </source>
</evidence>